<feature type="transmembrane region" description="Helical" evidence="1">
    <location>
        <begin position="20"/>
        <end position="41"/>
    </location>
</feature>
<reference evidence="2 3" key="1">
    <citation type="submission" date="2019-05" db="EMBL/GenBank/DDBJ databases">
        <authorList>
            <consortium name="Pathogen Informatics"/>
        </authorList>
    </citation>
    <scope>NUCLEOTIDE SEQUENCE [LARGE SCALE GENOMIC DNA]</scope>
    <source>
        <strain evidence="2 3">NCTC12971</strain>
    </source>
</reference>
<accession>A0A4U9HBY9</accession>
<evidence type="ECO:0000313" key="2">
    <source>
        <dbReference type="EMBL" id="VTP59639.1"/>
    </source>
</evidence>
<dbReference type="Proteomes" id="UP000307968">
    <property type="component" value="Chromosome"/>
</dbReference>
<gene>
    <name evidence="2" type="primary">xylH_2</name>
    <name evidence="2" type="ORF">NCTC12971_00063</name>
</gene>
<organism evidence="2 3">
    <name type="scientific">Serratia rubidaea</name>
    <name type="common">Serratia marinorubra</name>
    <dbReference type="NCBI Taxonomy" id="61652"/>
    <lineage>
        <taxon>Bacteria</taxon>
        <taxon>Pseudomonadati</taxon>
        <taxon>Pseudomonadota</taxon>
        <taxon>Gammaproteobacteria</taxon>
        <taxon>Enterobacterales</taxon>
        <taxon>Yersiniaceae</taxon>
        <taxon>Serratia</taxon>
    </lineage>
</organism>
<dbReference type="AlphaFoldDB" id="A0A4U9HBY9"/>
<proteinExistence type="predicted"/>
<sequence>MAVVVLGAIYLLNDYRGVPTPVLILTALMLAGIFMASRTAFGPAHLRHRRQYRRGRGCRG</sequence>
<keyword evidence="1" id="KW-0812">Transmembrane</keyword>
<dbReference type="EMBL" id="LR590463">
    <property type="protein sequence ID" value="VTP59639.1"/>
    <property type="molecule type" value="Genomic_DNA"/>
</dbReference>
<protein>
    <submittedName>
        <fullName evidence="2">Xylose transport system permease protein xylH</fullName>
    </submittedName>
</protein>
<evidence type="ECO:0000313" key="3">
    <source>
        <dbReference type="Proteomes" id="UP000307968"/>
    </source>
</evidence>
<keyword evidence="1" id="KW-1133">Transmembrane helix</keyword>
<evidence type="ECO:0000256" key="1">
    <source>
        <dbReference type="SAM" id="Phobius"/>
    </source>
</evidence>
<name>A0A4U9HBY9_SERRU</name>
<keyword evidence="1" id="KW-0472">Membrane</keyword>